<keyword evidence="6" id="KW-1185">Reference proteome</keyword>
<sequence length="394" mass="42125">MPTLLIPLASLHPDLPPITLSPATPVCSTLRSYASSLSLPPSTVPSIAAFITLHLNSPPLTFFSAFTLLNSPTPDPSIPQSIIDLPFHCGCVEDAESVCARSPPPASASASDLSESFSLTALLESAILSRSASLLPAYNARLSVLSSRCPECASHHLQAAINVVSPSNRFVSARLPLSVPPAARALLLEQGGRLGLWQNPLQRPLGSYNPRLTAKPVWTDDPAVRGVRDSLLKLFGTAREETRDTLSDDAAAATPESEGLHTGNWDEIVILKHNVPAPSAPSSFPETLAALLAVPGVFAAKVSMVGPGTRIRPHTGPSNARLRLHLTLDDGGSAANPPYMVVGGERLSWVTSEVIIFDDSFEHEVVYEGPGRTRTVLIVDFWHPETEERERVFT</sequence>
<comment type="caution">
    <text evidence="5">The sequence shown here is derived from an EMBL/GenBank/DDBJ whole genome shotgun (WGS) entry which is preliminary data.</text>
</comment>
<dbReference type="InterPro" id="IPR051821">
    <property type="entry name" value="Asp/Asn_beta-hydroxylase"/>
</dbReference>
<dbReference type="InterPro" id="IPR027443">
    <property type="entry name" value="IPNS-like_sf"/>
</dbReference>
<evidence type="ECO:0000259" key="4">
    <source>
        <dbReference type="Pfam" id="PF05118"/>
    </source>
</evidence>
<evidence type="ECO:0000256" key="2">
    <source>
        <dbReference type="ARBA" id="ARBA00022964"/>
    </source>
</evidence>
<organism evidence="5 6">
    <name type="scientific">Tetraparma gracilis</name>
    <dbReference type="NCBI Taxonomy" id="2962635"/>
    <lineage>
        <taxon>Eukaryota</taxon>
        <taxon>Sar</taxon>
        <taxon>Stramenopiles</taxon>
        <taxon>Ochrophyta</taxon>
        <taxon>Bolidophyceae</taxon>
        <taxon>Parmales</taxon>
        <taxon>Triparmaceae</taxon>
        <taxon>Tetraparma</taxon>
    </lineage>
</organism>
<name>A0ABQ6N8W7_9STRA</name>
<feature type="domain" description="Aspartyl/asparaginy/proline hydroxylase" evidence="4">
    <location>
        <begin position="239"/>
        <end position="384"/>
    </location>
</feature>
<dbReference type="InterPro" id="IPR007803">
    <property type="entry name" value="Asp/Arg/Pro-Hydrxlase"/>
</dbReference>
<keyword evidence="2" id="KW-0223">Dioxygenase</keyword>
<evidence type="ECO:0000256" key="3">
    <source>
        <dbReference type="ARBA" id="ARBA00023002"/>
    </source>
</evidence>
<dbReference type="Gene3D" id="2.60.120.330">
    <property type="entry name" value="B-lactam Antibiotic, Isopenicillin N Synthase, Chain"/>
    <property type="match status" value="1"/>
</dbReference>
<keyword evidence="3" id="KW-0560">Oxidoreductase</keyword>
<evidence type="ECO:0000313" key="5">
    <source>
        <dbReference type="EMBL" id="GMI50831.1"/>
    </source>
</evidence>
<comment type="similarity">
    <text evidence="1">Belongs to the aspartyl/asparaginyl beta-hydroxylase family.</text>
</comment>
<evidence type="ECO:0000256" key="1">
    <source>
        <dbReference type="ARBA" id="ARBA00007730"/>
    </source>
</evidence>
<evidence type="ECO:0000313" key="6">
    <source>
        <dbReference type="Proteomes" id="UP001165060"/>
    </source>
</evidence>
<dbReference type="Proteomes" id="UP001165060">
    <property type="component" value="Unassembled WGS sequence"/>
</dbReference>
<dbReference type="PANTHER" id="PTHR46332:SF5">
    <property type="entry name" value="ASPARTATE BETA-HYDROXYLASE DOMAIN CONTAINING 2"/>
    <property type="match status" value="1"/>
</dbReference>
<proteinExistence type="inferred from homology"/>
<reference evidence="5 6" key="1">
    <citation type="journal article" date="2023" name="Commun. Biol.">
        <title>Genome analysis of Parmales, the sister group of diatoms, reveals the evolutionary specialization of diatoms from phago-mixotrophs to photoautotrophs.</title>
        <authorList>
            <person name="Ban H."/>
            <person name="Sato S."/>
            <person name="Yoshikawa S."/>
            <person name="Yamada K."/>
            <person name="Nakamura Y."/>
            <person name="Ichinomiya M."/>
            <person name="Sato N."/>
            <person name="Blanc-Mathieu R."/>
            <person name="Endo H."/>
            <person name="Kuwata A."/>
            <person name="Ogata H."/>
        </authorList>
    </citation>
    <scope>NUCLEOTIDE SEQUENCE [LARGE SCALE GENOMIC DNA]</scope>
</reference>
<gene>
    <name evidence="5" type="ORF">TeGR_g15177</name>
</gene>
<protein>
    <recommendedName>
        <fullName evidence="4">Aspartyl/asparaginy/proline hydroxylase domain-containing protein</fullName>
    </recommendedName>
</protein>
<dbReference type="EMBL" id="BRYB01006155">
    <property type="protein sequence ID" value="GMI50831.1"/>
    <property type="molecule type" value="Genomic_DNA"/>
</dbReference>
<dbReference type="Pfam" id="PF05118">
    <property type="entry name" value="Asp_Arg_Hydrox"/>
    <property type="match status" value="1"/>
</dbReference>
<dbReference type="PANTHER" id="PTHR46332">
    <property type="entry name" value="ASPARTATE BETA-HYDROXYLASE DOMAIN-CONTAINING PROTEIN 2"/>
    <property type="match status" value="1"/>
</dbReference>
<accession>A0ABQ6N8W7</accession>
<dbReference type="SUPFAM" id="SSF51197">
    <property type="entry name" value="Clavaminate synthase-like"/>
    <property type="match status" value="1"/>
</dbReference>